<evidence type="ECO:0000256" key="1">
    <source>
        <dbReference type="SAM" id="SignalP"/>
    </source>
</evidence>
<feature type="chain" id="PRO_5045052759" evidence="1">
    <location>
        <begin position="33"/>
        <end position="94"/>
    </location>
</feature>
<reference evidence="2 3" key="1">
    <citation type="submission" date="2022-04" db="EMBL/GenBank/DDBJ databases">
        <title>Paracoccus sp. YLB-12 draft genome sequence.</title>
        <authorList>
            <person name="Yu L."/>
        </authorList>
    </citation>
    <scope>NUCLEOTIDE SEQUENCE [LARGE SCALE GENOMIC DNA]</scope>
    <source>
        <strain evidence="2 3">YLB-12</strain>
    </source>
</reference>
<dbReference type="EMBL" id="JANAVZ010000003">
    <property type="protein sequence ID" value="MCT4332522.1"/>
    <property type="molecule type" value="Genomic_DNA"/>
</dbReference>
<evidence type="ECO:0000313" key="3">
    <source>
        <dbReference type="Proteomes" id="UP001320702"/>
    </source>
</evidence>
<dbReference type="Proteomes" id="UP001320702">
    <property type="component" value="Unassembled WGS sequence"/>
</dbReference>
<accession>A0ABT2K7L0</accession>
<name>A0ABT2K7L0_9RHOB</name>
<evidence type="ECO:0000313" key="2">
    <source>
        <dbReference type="EMBL" id="MCT4332522.1"/>
    </source>
</evidence>
<keyword evidence="3" id="KW-1185">Reference proteome</keyword>
<sequence>MKQEDTTMISKFSTLTALALTLAAALPAAAYAPQNERPDTYKSVMHDNEKKSVTAGTIHTRAELARLGLKADDVISITVFPSSDRIDPPSRGDR</sequence>
<dbReference type="RefSeq" id="WP_260276415.1">
    <property type="nucleotide sequence ID" value="NZ_JANAVZ010000003.1"/>
</dbReference>
<feature type="signal peptide" evidence="1">
    <location>
        <begin position="1"/>
        <end position="32"/>
    </location>
</feature>
<keyword evidence="1" id="KW-0732">Signal</keyword>
<comment type="caution">
    <text evidence="2">The sequence shown here is derived from an EMBL/GenBank/DDBJ whole genome shotgun (WGS) entry which is preliminary data.</text>
</comment>
<proteinExistence type="predicted"/>
<gene>
    <name evidence="2" type="ORF">MU516_06525</name>
</gene>
<protein>
    <submittedName>
        <fullName evidence="2">Uncharacterized protein</fullName>
    </submittedName>
</protein>
<organism evidence="2 3">
    <name type="scientific">Paracoccus maritimus</name>
    <dbReference type="NCBI Taxonomy" id="2933292"/>
    <lineage>
        <taxon>Bacteria</taxon>
        <taxon>Pseudomonadati</taxon>
        <taxon>Pseudomonadota</taxon>
        <taxon>Alphaproteobacteria</taxon>
        <taxon>Rhodobacterales</taxon>
        <taxon>Paracoccaceae</taxon>
        <taxon>Paracoccus</taxon>
    </lineage>
</organism>